<feature type="transmembrane region" description="Helical" evidence="6">
    <location>
        <begin position="96"/>
        <end position="115"/>
    </location>
</feature>
<comment type="caution">
    <text evidence="8">The sequence shown here is derived from an EMBL/GenBank/DDBJ whole genome shotgun (WGS) entry which is preliminary data.</text>
</comment>
<evidence type="ECO:0000259" key="7">
    <source>
        <dbReference type="Pfam" id="PF20684"/>
    </source>
</evidence>
<dbReference type="AlphaFoldDB" id="A0A370TQ70"/>
<keyword evidence="4 6" id="KW-0472">Membrane</keyword>
<feature type="transmembrane region" description="Helical" evidence="6">
    <location>
        <begin position="12"/>
        <end position="35"/>
    </location>
</feature>
<keyword evidence="3 6" id="KW-1133">Transmembrane helix</keyword>
<organism evidence="8 9">
    <name type="scientific">Venustampulla echinocandica</name>
    <dbReference type="NCBI Taxonomy" id="2656787"/>
    <lineage>
        <taxon>Eukaryota</taxon>
        <taxon>Fungi</taxon>
        <taxon>Dikarya</taxon>
        <taxon>Ascomycota</taxon>
        <taxon>Pezizomycotina</taxon>
        <taxon>Leotiomycetes</taxon>
        <taxon>Helotiales</taxon>
        <taxon>Pleuroascaceae</taxon>
        <taxon>Venustampulla</taxon>
    </lineage>
</organism>
<dbReference type="PANTHER" id="PTHR33048">
    <property type="entry name" value="PTH11-LIKE INTEGRAL MEMBRANE PROTEIN (AFU_ORTHOLOGUE AFUA_5G11245)"/>
    <property type="match status" value="1"/>
</dbReference>
<keyword evidence="2 6" id="KW-0812">Transmembrane</keyword>
<evidence type="ECO:0000256" key="6">
    <source>
        <dbReference type="SAM" id="Phobius"/>
    </source>
</evidence>
<evidence type="ECO:0000256" key="3">
    <source>
        <dbReference type="ARBA" id="ARBA00022989"/>
    </source>
</evidence>
<keyword evidence="9" id="KW-1185">Reference proteome</keyword>
<evidence type="ECO:0000313" key="8">
    <source>
        <dbReference type="EMBL" id="RDL37669.1"/>
    </source>
</evidence>
<proteinExistence type="inferred from homology"/>
<dbReference type="InterPro" id="IPR049326">
    <property type="entry name" value="Rhodopsin_dom_fungi"/>
</dbReference>
<dbReference type="InterPro" id="IPR052337">
    <property type="entry name" value="SAT4-like"/>
</dbReference>
<dbReference type="GO" id="GO:0016020">
    <property type="term" value="C:membrane"/>
    <property type="evidence" value="ECO:0007669"/>
    <property type="project" value="UniProtKB-SubCell"/>
</dbReference>
<evidence type="ECO:0000256" key="2">
    <source>
        <dbReference type="ARBA" id="ARBA00022692"/>
    </source>
</evidence>
<dbReference type="OrthoDB" id="10017208at2759"/>
<feature type="transmembrane region" description="Helical" evidence="6">
    <location>
        <begin position="47"/>
        <end position="70"/>
    </location>
</feature>
<feature type="domain" description="Rhodopsin" evidence="7">
    <location>
        <begin position="31"/>
        <end position="127"/>
    </location>
</feature>
<evidence type="ECO:0000256" key="4">
    <source>
        <dbReference type="ARBA" id="ARBA00023136"/>
    </source>
</evidence>
<dbReference type="EMBL" id="NPIC01000003">
    <property type="protein sequence ID" value="RDL37669.1"/>
    <property type="molecule type" value="Genomic_DNA"/>
</dbReference>
<name>A0A370TQ70_9HELO</name>
<comment type="similarity">
    <text evidence="5">Belongs to the SAT4 family.</text>
</comment>
<dbReference type="Proteomes" id="UP000254866">
    <property type="component" value="Unassembled WGS sequence"/>
</dbReference>
<sequence length="128" mass="14448">MSDSNHPDYSGTVAILLIVVHTVLDSLAVLIRFWFRMISITKLWWDDWLALIDLAICYGQAGAAIFWVHIGLGKHPKNVSPAENITSGLKMLYAEYVLFELGISVAKLSVLCFYARIFRVNKRFSTAL</sequence>
<accession>A0A370TQ70</accession>
<comment type="subcellular location">
    <subcellularLocation>
        <location evidence="1">Membrane</location>
        <topology evidence="1">Multi-pass membrane protein</topology>
    </subcellularLocation>
</comment>
<evidence type="ECO:0000256" key="1">
    <source>
        <dbReference type="ARBA" id="ARBA00004141"/>
    </source>
</evidence>
<reference evidence="8 9" key="1">
    <citation type="journal article" date="2018" name="IMA Fungus">
        <title>IMA Genome-F 9: Draft genome sequence of Annulohypoxylon stygium, Aspergillus mulundensis, Berkeleyomyces basicola (syn. Thielaviopsis basicola), Ceratocystis smalleyi, two Cercospora beticola strains, Coleophoma cylindrospora, Fusarium fracticaudum, Phialophora cf. hyalina, and Morchella septimelata.</title>
        <authorList>
            <person name="Wingfield B.D."/>
            <person name="Bills G.F."/>
            <person name="Dong Y."/>
            <person name="Huang W."/>
            <person name="Nel W.J."/>
            <person name="Swalarsk-Parry B.S."/>
            <person name="Vaghefi N."/>
            <person name="Wilken P.M."/>
            <person name="An Z."/>
            <person name="de Beer Z.W."/>
            <person name="De Vos L."/>
            <person name="Chen L."/>
            <person name="Duong T.A."/>
            <person name="Gao Y."/>
            <person name="Hammerbacher A."/>
            <person name="Kikkert J.R."/>
            <person name="Li Y."/>
            <person name="Li H."/>
            <person name="Li K."/>
            <person name="Li Q."/>
            <person name="Liu X."/>
            <person name="Ma X."/>
            <person name="Naidoo K."/>
            <person name="Pethybridge S.J."/>
            <person name="Sun J."/>
            <person name="Steenkamp E.T."/>
            <person name="van der Nest M.A."/>
            <person name="van Wyk S."/>
            <person name="Wingfield M.J."/>
            <person name="Xiong C."/>
            <person name="Yue Q."/>
            <person name="Zhang X."/>
        </authorList>
    </citation>
    <scope>NUCLEOTIDE SEQUENCE [LARGE SCALE GENOMIC DNA]</scope>
    <source>
        <strain evidence="8 9">BP 5553</strain>
    </source>
</reference>
<dbReference type="GeneID" id="43597951"/>
<protein>
    <recommendedName>
        <fullName evidence="7">Rhodopsin domain-containing protein</fullName>
    </recommendedName>
</protein>
<evidence type="ECO:0000313" key="9">
    <source>
        <dbReference type="Proteomes" id="UP000254866"/>
    </source>
</evidence>
<evidence type="ECO:0000256" key="5">
    <source>
        <dbReference type="ARBA" id="ARBA00038359"/>
    </source>
</evidence>
<gene>
    <name evidence="8" type="ORF">BP5553_05102</name>
</gene>
<dbReference type="RefSeq" id="XP_031870325.1">
    <property type="nucleotide sequence ID" value="XM_032013725.1"/>
</dbReference>
<dbReference type="Pfam" id="PF20684">
    <property type="entry name" value="Fung_rhodopsin"/>
    <property type="match status" value="1"/>
</dbReference>
<dbReference type="PANTHER" id="PTHR33048:SF47">
    <property type="entry name" value="INTEGRAL MEMBRANE PROTEIN-RELATED"/>
    <property type="match status" value="1"/>
</dbReference>